<dbReference type="EMBL" id="OR769223">
    <property type="protein sequence ID" value="WQJ53829.1"/>
    <property type="molecule type" value="Genomic_DNA"/>
</dbReference>
<evidence type="ECO:0000313" key="2">
    <source>
        <dbReference type="Proteomes" id="UP001358193"/>
    </source>
</evidence>
<protein>
    <submittedName>
        <fullName evidence="1">Uncharacterized protein</fullName>
    </submittedName>
</protein>
<sequence>MTLLEQINTANSYIKPIYDEIENKGVTGIQDVSKNTGFLSSAISMIHTSRNIEILNDEKDVTINNSTYIKKAPDNVCYEQVNVQFNVQTIDNKSIDIDNVDNIEISQNTPLIPNSPVILNTNFYKQLEMPSNSQITQAPKMTIYTVPIGFIDQDDIVLLRDDELTKLYGIACILSNTVNDLSDDKSLVTGNLSYNYIDYDLYKKEETTYNFESCIDYPRLLNDQDINVANIDIASNIGMLLGQCKIMGKNIIVKDYFKNNIKGISKIRIYYNINLMIPDYKYTNNMLIPGNKISSTIQTARIQSVHSQIPAMSPLTDIIYDTDTRLSIHTKFK</sequence>
<keyword evidence="2" id="KW-1185">Reference proteome</keyword>
<name>A0ABZ0Z3P9_9CAUD</name>
<organism evidence="1 2">
    <name type="scientific">phage Lak_Megaphage_Sonny</name>
    <dbReference type="NCBI Taxonomy" id="3109229"/>
    <lineage>
        <taxon>Viruses</taxon>
        <taxon>Duplodnaviria</taxon>
        <taxon>Heunggongvirae</taxon>
        <taxon>Uroviricota</taxon>
        <taxon>Caudoviricetes</taxon>
        <taxon>Caudoviricetes code 15 clade</taxon>
    </lineage>
</organism>
<reference evidence="1 2" key="1">
    <citation type="submission" date="2023-11" db="EMBL/GenBank/DDBJ databases">
        <authorList>
            <person name="Cook R."/>
            <person name="Crisci M."/>
            <person name="Pye H."/>
            <person name="Adriaenssens E."/>
            <person name="Santini J."/>
        </authorList>
    </citation>
    <scope>NUCLEOTIDE SEQUENCE [LARGE SCALE GENOMIC DNA]</scope>
    <source>
        <strain evidence="1">Lak_Megaphage_Sonny</strain>
    </source>
</reference>
<dbReference type="Proteomes" id="UP001358193">
    <property type="component" value="Segment"/>
</dbReference>
<evidence type="ECO:0000313" key="1">
    <source>
        <dbReference type="EMBL" id="WQJ53829.1"/>
    </source>
</evidence>
<accession>A0ABZ0Z3P9</accession>
<proteinExistence type="predicted"/>